<organism evidence="1 2">
    <name type="scientific">Coregonus suidteri</name>
    <dbReference type="NCBI Taxonomy" id="861788"/>
    <lineage>
        <taxon>Eukaryota</taxon>
        <taxon>Metazoa</taxon>
        <taxon>Chordata</taxon>
        <taxon>Craniata</taxon>
        <taxon>Vertebrata</taxon>
        <taxon>Euteleostomi</taxon>
        <taxon>Actinopterygii</taxon>
        <taxon>Neopterygii</taxon>
        <taxon>Teleostei</taxon>
        <taxon>Protacanthopterygii</taxon>
        <taxon>Salmoniformes</taxon>
        <taxon>Salmonidae</taxon>
        <taxon>Coregoninae</taxon>
        <taxon>Coregonus</taxon>
    </lineage>
</organism>
<protein>
    <submittedName>
        <fullName evidence="1">Uncharacterized protein</fullName>
    </submittedName>
</protein>
<comment type="caution">
    <text evidence="1">The sequence shown here is derived from an EMBL/GenBank/DDBJ whole genome shotgun (WGS) entry which is preliminary data.</text>
</comment>
<reference evidence="1 2" key="1">
    <citation type="submission" date="2021-04" db="EMBL/GenBank/DDBJ databases">
        <authorList>
            <person name="De Guttry C."/>
            <person name="Zahm M."/>
            <person name="Klopp C."/>
            <person name="Cabau C."/>
            <person name="Louis A."/>
            <person name="Berthelot C."/>
            <person name="Parey E."/>
            <person name="Roest Crollius H."/>
            <person name="Montfort J."/>
            <person name="Robinson-Rechavi M."/>
            <person name="Bucao C."/>
            <person name="Bouchez O."/>
            <person name="Gislard M."/>
            <person name="Lluch J."/>
            <person name="Milhes M."/>
            <person name="Lampietro C."/>
            <person name="Lopez Roques C."/>
            <person name="Donnadieu C."/>
            <person name="Braasch I."/>
            <person name="Desvignes T."/>
            <person name="Postlethwait J."/>
            <person name="Bobe J."/>
            <person name="Wedekind C."/>
            <person name="Guiguen Y."/>
        </authorList>
    </citation>
    <scope>NUCLEOTIDE SEQUENCE [LARGE SCALE GENOMIC DNA]</scope>
    <source>
        <strain evidence="1">Cs_M1</strain>
        <tissue evidence="1">Blood</tissue>
    </source>
</reference>
<feature type="non-terminal residue" evidence="1">
    <location>
        <position position="1"/>
    </location>
</feature>
<accession>A0AAN8KU01</accession>
<keyword evidence="2" id="KW-1185">Reference proteome</keyword>
<sequence length="105" mass="11744">IYKPSDQNETIGARRLSGVSSGVPQELLSLRNIFYSQGIATALLEGSGLDSVSMRKRCALCSPDPCVSRWCFFMAFFSVKRFPQSGHWYGFSPVWVSMCVFSVFD</sequence>
<proteinExistence type="predicted"/>
<dbReference type="Proteomes" id="UP001356427">
    <property type="component" value="Unassembled WGS sequence"/>
</dbReference>
<evidence type="ECO:0000313" key="1">
    <source>
        <dbReference type="EMBL" id="KAK6301059.1"/>
    </source>
</evidence>
<gene>
    <name evidence="1" type="ORF">J4Q44_G00291570</name>
</gene>
<dbReference type="EMBL" id="JAGTTL010000027">
    <property type="protein sequence ID" value="KAK6301059.1"/>
    <property type="molecule type" value="Genomic_DNA"/>
</dbReference>
<evidence type="ECO:0000313" key="2">
    <source>
        <dbReference type="Proteomes" id="UP001356427"/>
    </source>
</evidence>
<name>A0AAN8KU01_9TELE</name>
<dbReference type="AlphaFoldDB" id="A0AAN8KU01"/>